<dbReference type="InterPro" id="IPR001739">
    <property type="entry name" value="Methyl_CpG_DNA-bd"/>
</dbReference>
<evidence type="ECO:0000256" key="5">
    <source>
        <dbReference type="ARBA" id="ARBA00023242"/>
    </source>
</evidence>
<keyword evidence="2" id="KW-0805">Transcription regulation</keyword>
<feature type="region of interest" description="Disordered" evidence="6">
    <location>
        <begin position="1"/>
        <end position="101"/>
    </location>
</feature>
<organism evidence="8 9">
    <name type="scientific">Rubus argutus</name>
    <name type="common">Southern blackberry</name>
    <dbReference type="NCBI Taxonomy" id="59490"/>
    <lineage>
        <taxon>Eukaryota</taxon>
        <taxon>Viridiplantae</taxon>
        <taxon>Streptophyta</taxon>
        <taxon>Embryophyta</taxon>
        <taxon>Tracheophyta</taxon>
        <taxon>Spermatophyta</taxon>
        <taxon>Magnoliopsida</taxon>
        <taxon>eudicotyledons</taxon>
        <taxon>Gunneridae</taxon>
        <taxon>Pentapetalae</taxon>
        <taxon>rosids</taxon>
        <taxon>fabids</taxon>
        <taxon>Rosales</taxon>
        <taxon>Rosaceae</taxon>
        <taxon>Rosoideae</taxon>
        <taxon>Rosoideae incertae sedis</taxon>
        <taxon>Rubus</taxon>
    </lineage>
</organism>
<proteinExistence type="predicted"/>
<name>A0AAW1XU39_RUBAR</name>
<dbReference type="SUPFAM" id="SSF54171">
    <property type="entry name" value="DNA-binding domain"/>
    <property type="match status" value="1"/>
</dbReference>
<dbReference type="Gene3D" id="3.30.890.10">
    <property type="entry name" value="Methyl-cpg-binding Protein 2, Chain A"/>
    <property type="match status" value="1"/>
</dbReference>
<dbReference type="EMBL" id="JBEDUW010000003">
    <property type="protein sequence ID" value="KAK9940501.1"/>
    <property type="molecule type" value="Genomic_DNA"/>
</dbReference>
<evidence type="ECO:0000256" key="1">
    <source>
        <dbReference type="ARBA" id="ARBA00004123"/>
    </source>
</evidence>
<protein>
    <recommendedName>
        <fullName evidence="7">MBD domain-containing protein</fullName>
    </recommendedName>
</protein>
<evidence type="ECO:0000259" key="7">
    <source>
        <dbReference type="PROSITE" id="PS50982"/>
    </source>
</evidence>
<feature type="compositionally biased region" description="Low complexity" evidence="6">
    <location>
        <begin position="69"/>
        <end position="82"/>
    </location>
</feature>
<dbReference type="GO" id="GO:0003677">
    <property type="term" value="F:DNA binding"/>
    <property type="evidence" value="ECO:0007669"/>
    <property type="project" value="UniProtKB-KW"/>
</dbReference>
<evidence type="ECO:0000313" key="8">
    <source>
        <dbReference type="EMBL" id="KAK9940501.1"/>
    </source>
</evidence>
<feature type="compositionally biased region" description="Polar residues" evidence="6">
    <location>
        <begin position="50"/>
        <end position="62"/>
    </location>
</feature>
<dbReference type="PANTHER" id="PTHR12396:SF46">
    <property type="entry name" value="METHYL-CPG-BINDING DOMAIN-CONTAINING PROTEIN 6"/>
    <property type="match status" value="1"/>
</dbReference>
<sequence>MSLPQGSGNDLNLNPSSPHHHQHLNPTPDGIIDGDLPPDPLLQSGAFIDATTTTTSNSQNPMETGKARSNGVESTSVSSGVTADGSAGRVKPKGSEPQAMDWLPAGWTVEYKVRSSGATAGSTDRYYHDPVSGRRFRSKKEVLHFLETGMIKKNANSEKTSVEGSASKKQKKSGKKSRTAVNFDFFDVPAKVEWVLTDSSHWSWTPFIGDQKVPESTAQEWAAAFTVFTIQQSGRTQ</sequence>
<dbReference type="Proteomes" id="UP001457282">
    <property type="component" value="Unassembled WGS sequence"/>
</dbReference>
<dbReference type="InterPro" id="IPR016177">
    <property type="entry name" value="DNA-bd_dom_sf"/>
</dbReference>
<gene>
    <name evidence="8" type="ORF">M0R45_017160</name>
</gene>
<feature type="domain" description="MBD" evidence="7">
    <location>
        <begin position="93"/>
        <end position="169"/>
    </location>
</feature>
<dbReference type="PROSITE" id="PS50982">
    <property type="entry name" value="MBD"/>
    <property type="match status" value="1"/>
</dbReference>
<evidence type="ECO:0000256" key="4">
    <source>
        <dbReference type="ARBA" id="ARBA00023163"/>
    </source>
</evidence>
<keyword evidence="4" id="KW-0804">Transcription</keyword>
<dbReference type="AlphaFoldDB" id="A0AAW1XU39"/>
<accession>A0AAW1XU39</accession>
<keyword evidence="9" id="KW-1185">Reference proteome</keyword>
<dbReference type="Pfam" id="PF01429">
    <property type="entry name" value="MBD"/>
    <property type="match status" value="1"/>
</dbReference>
<comment type="caution">
    <text evidence="8">The sequence shown here is derived from an EMBL/GenBank/DDBJ whole genome shotgun (WGS) entry which is preliminary data.</text>
</comment>
<dbReference type="GO" id="GO:0005634">
    <property type="term" value="C:nucleus"/>
    <property type="evidence" value="ECO:0007669"/>
    <property type="project" value="UniProtKB-SubCell"/>
</dbReference>
<evidence type="ECO:0000256" key="6">
    <source>
        <dbReference type="SAM" id="MobiDB-lite"/>
    </source>
</evidence>
<keyword evidence="5" id="KW-0539">Nucleus</keyword>
<feature type="compositionally biased region" description="Polar residues" evidence="6">
    <location>
        <begin position="1"/>
        <end position="17"/>
    </location>
</feature>
<dbReference type="PANTHER" id="PTHR12396">
    <property type="entry name" value="METHYL-CPG BINDING PROTEIN, MBD"/>
    <property type="match status" value="1"/>
</dbReference>
<keyword evidence="3" id="KW-0238">DNA-binding</keyword>
<evidence type="ECO:0000256" key="2">
    <source>
        <dbReference type="ARBA" id="ARBA00023015"/>
    </source>
</evidence>
<evidence type="ECO:0000313" key="9">
    <source>
        <dbReference type="Proteomes" id="UP001457282"/>
    </source>
</evidence>
<reference evidence="8 9" key="1">
    <citation type="journal article" date="2023" name="G3 (Bethesda)">
        <title>A chromosome-length genome assembly and annotation of blackberry (Rubus argutus, cv. 'Hillquist').</title>
        <authorList>
            <person name="Bruna T."/>
            <person name="Aryal R."/>
            <person name="Dudchenko O."/>
            <person name="Sargent D.J."/>
            <person name="Mead D."/>
            <person name="Buti M."/>
            <person name="Cavallini A."/>
            <person name="Hytonen T."/>
            <person name="Andres J."/>
            <person name="Pham M."/>
            <person name="Weisz D."/>
            <person name="Mascagni F."/>
            <person name="Usai G."/>
            <person name="Natali L."/>
            <person name="Bassil N."/>
            <person name="Fernandez G.E."/>
            <person name="Lomsadze A."/>
            <person name="Armour M."/>
            <person name="Olukolu B."/>
            <person name="Poorten T."/>
            <person name="Britton C."/>
            <person name="Davik J."/>
            <person name="Ashrafi H."/>
            <person name="Aiden E.L."/>
            <person name="Borodovsky M."/>
            <person name="Worthington M."/>
        </authorList>
    </citation>
    <scope>NUCLEOTIDE SEQUENCE [LARGE SCALE GENOMIC DNA]</scope>
    <source>
        <strain evidence="8">PI 553951</strain>
    </source>
</reference>
<comment type="subcellular location">
    <subcellularLocation>
        <location evidence="1">Nucleus</location>
    </subcellularLocation>
</comment>
<evidence type="ECO:0000256" key="3">
    <source>
        <dbReference type="ARBA" id="ARBA00023125"/>
    </source>
</evidence>